<dbReference type="InterPro" id="IPR011333">
    <property type="entry name" value="SKP1/BTB/POZ_sf"/>
</dbReference>
<accession>A0A9P8Q4I8</accession>
<keyword evidence="3" id="KW-1185">Reference proteome</keyword>
<evidence type="ECO:0000256" key="1">
    <source>
        <dbReference type="SAM" id="MobiDB-lite"/>
    </source>
</evidence>
<name>A0A9P8Q4I8_WICPI</name>
<protein>
    <recommendedName>
        <fullName evidence="4">Growth regulation protein</fullName>
    </recommendedName>
</protein>
<feature type="compositionally biased region" description="Low complexity" evidence="1">
    <location>
        <begin position="266"/>
        <end position="285"/>
    </location>
</feature>
<reference evidence="2" key="2">
    <citation type="submission" date="2021-01" db="EMBL/GenBank/DDBJ databases">
        <authorList>
            <person name="Schikora-Tamarit M.A."/>
        </authorList>
    </citation>
    <scope>NUCLEOTIDE SEQUENCE</scope>
    <source>
        <strain evidence="2">CBS2887</strain>
    </source>
</reference>
<dbReference type="SUPFAM" id="SSF54695">
    <property type="entry name" value="POZ domain"/>
    <property type="match status" value="1"/>
</dbReference>
<evidence type="ECO:0000313" key="2">
    <source>
        <dbReference type="EMBL" id="KAH3683010.1"/>
    </source>
</evidence>
<comment type="caution">
    <text evidence="2">The sequence shown here is derived from an EMBL/GenBank/DDBJ whole genome shotgun (WGS) entry which is preliminary data.</text>
</comment>
<sequence length="357" mass="39704">MSHNDIITQVTPEASGYRNQQFQQGAEEEMEYATVINLNIRGEMFKITRDELMNLPESILLCLFPNGVFVDMNGNQILNLSDNDVVYVNFDPVCFQYIVDSFSKAAEHLPVDSSPEVYDAYQTPDAEVLNDKPAIIVLREDLDYYVIPPHKGLSPQNIRAIKAAAGSYLVSRTNVFEGLGYGKKKRLGPAEEHLLEMLCSSGFEIESNWGHRTTEPNKTVLTSLALVDLKNPEPPTPTPEEDTQSSNSLAPVASNASGKQVRKSRLATLASTAARSASRSVSRNRSQTRNEKKQSAGTSSKLLLFWRKPARKCWWSDDIVTLKVPGIMGPTGLLETIEVSLHIRRVWTLELSVIGVH</sequence>
<dbReference type="Proteomes" id="UP000774326">
    <property type="component" value="Unassembled WGS sequence"/>
</dbReference>
<organism evidence="2 3">
    <name type="scientific">Wickerhamomyces pijperi</name>
    <name type="common">Yeast</name>
    <name type="synonym">Pichia pijperi</name>
    <dbReference type="NCBI Taxonomy" id="599730"/>
    <lineage>
        <taxon>Eukaryota</taxon>
        <taxon>Fungi</taxon>
        <taxon>Dikarya</taxon>
        <taxon>Ascomycota</taxon>
        <taxon>Saccharomycotina</taxon>
        <taxon>Saccharomycetes</taxon>
        <taxon>Phaffomycetales</taxon>
        <taxon>Wickerhamomycetaceae</taxon>
        <taxon>Wickerhamomyces</taxon>
    </lineage>
</organism>
<feature type="compositionally biased region" description="Polar residues" evidence="1">
    <location>
        <begin position="244"/>
        <end position="258"/>
    </location>
</feature>
<evidence type="ECO:0008006" key="4">
    <source>
        <dbReference type="Google" id="ProtNLM"/>
    </source>
</evidence>
<proteinExistence type="predicted"/>
<dbReference type="OrthoDB" id="9451547at2759"/>
<dbReference type="EMBL" id="JAEUBG010003284">
    <property type="protein sequence ID" value="KAH3683010.1"/>
    <property type="molecule type" value="Genomic_DNA"/>
</dbReference>
<evidence type="ECO:0000313" key="3">
    <source>
        <dbReference type="Proteomes" id="UP000774326"/>
    </source>
</evidence>
<dbReference type="AlphaFoldDB" id="A0A9P8Q4I8"/>
<gene>
    <name evidence="2" type="ORF">WICPIJ_006014</name>
</gene>
<dbReference type="Gene3D" id="3.30.710.10">
    <property type="entry name" value="Potassium Channel Kv1.1, Chain A"/>
    <property type="match status" value="1"/>
</dbReference>
<feature type="region of interest" description="Disordered" evidence="1">
    <location>
        <begin position="229"/>
        <end position="295"/>
    </location>
</feature>
<reference evidence="2" key="1">
    <citation type="journal article" date="2021" name="Open Biol.">
        <title>Shared evolutionary footprints suggest mitochondrial oxidative damage underlies multiple complex I losses in fungi.</title>
        <authorList>
            <person name="Schikora-Tamarit M.A."/>
            <person name="Marcet-Houben M."/>
            <person name="Nosek J."/>
            <person name="Gabaldon T."/>
        </authorList>
    </citation>
    <scope>NUCLEOTIDE SEQUENCE</scope>
    <source>
        <strain evidence="2">CBS2887</strain>
    </source>
</reference>